<keyword evidence="10 19" id="KW-0472">Membrane</keyword>
<dbReference type="GO" id="GO:0008444">
    <property type="term" value="F:CDP-diacylglycerol-glycerol-3-phosphate 3-phosphatidyltransferase activity"/>
    <property type="evidence" value="ECO:0007669"/>
    <property type="project" value="InterPro"/>
</dbReference>
<keyword evidence="13" id="KW-1208">Phospholipid metabolism</keyword>
<gene>
    <name evidence="20" type="primary">pgsA_1</name>
    <name evidence="20" type="ORF">Bhyg_00398</name>
</gene>
<keyword evidence="6 16" id="KW-0808">Transferase</keyword>
<dbReference type="EMBL" id="WJQU01000001">
    <property type="protein sequence ID" value="KAJ6645195.1"/>
    <property type="molecule type" value="Genomic_DNA"/>
</dbReference>
<keyword evidence="17" id="KW-0175">Coiled coil</keyword>
<comment type="similarity">
    <text evidence="3 16">Belongs to the CDP-alcohol phosphatidyltransferase class-I family.</text>
</comment>
<feature type="transmembrane region" description="Helical" evidence="19">
    <location>
        <begin position="7"/>
        <end position="27"/>
    </location>
</feature>
<keyword evidence="9" id="KW-0443">Lipid metabolism</keyword>
<dbReference type="Proteomes" id="UP001151699">
    <property type="component" value="Chromosome A"/>
</dbReference>
<evidence type="ECO:0000313" key="21">
    <source>
        <dbReference type="Proteomes" id="UP001151699"/>
    </source>
</evidence>
<dbReference type="PROSITE" id="PS00379">
    <property type="entry name" value="CDP_ALCOHOL_P_TRANSF"/>
    <property type="match status" value="1"/>
</dbReference>
<evidence type="ECO:0000256" key="2">
    <source>
        <dbReference type="ARBA" id="ARBA00004328"/>
    </source>
</evidence>
<proteinExistence type="inferred from homology"/>
<feature type="coiled-coil region" evidence="17">
    <location>
        <begin position="574"/>
        <end position="711"/>
    </location>
</feature>
<dbReference type="NCBIfam" id="TIGR00560">
    <property type="entry name" value="pgsA"/>
    <property type="match status" value="1"/>
</dbReference>
<evidence type="ECO:0000256" key="18">
    <source>
        <dbReference type="SAM" id="MobiDB-lite"/>
    </source>
</evidence>
<evidence type="ECO:0000256" key="15">
    <source>
        <dbReference type="ARBA" id="ARBA00047433"/>
    </source>
</evidence>
<keyword evidence="8 19" id="KW-1133">Transmembrane helix</keyword>
<dbReference type="GO" id="GO:0046474">
    <property type="term" value="P:glycerophospholipid biosynthetic process"/>
    <property type="evidence" value="ECO:0007669"/>
    <property type="project" value="TreeGrafter"/>
</dbReference>
<dbReference type="InterPro" id="IPR020991">
    <property type="entry name" value="Connector_podovirus"/>
</dbReference>
<evidence type="ECO:0000256" key="17">
    <source>
        <dbReference type="SAM" id="Coils"/>
    </source>
</evidence>
<keyword evidence="21" id="KW-1185">Reference proteome</keyword>
<dbReference type="Pfam" id="PF01066">
    <property type="entry name" value="CDP-OH_P_transf"/>
    <property type="match status" value="1"/>
</dbReference>
<dbReference type="GO" id="GO:0043337">
    <property type="term" value="F:cardiolipin synthase (CMP-forming)"/>
    <property type="evidence" value="ECO:0007669"/>
    <property type="project" value="UniProtKB-EC"/>
</dbReference>
<evidence type="ECO:0000256" key="10">
    <source>
        <dbReference type="ARBA" id="ARBA00023136"/>
    </source>
</evidence>
<feature type="region of interest" description="Disordered" evidence="18">
    <location>
        <begin position="1182"/>
        <end position="1203"/>
    </location>
</feature>
<comment type="subcellular location">
    <subcellularLocation>
        <location evidence="1">Membrane</location>
        <topology evidence="1">Multi-pass membrane protein</topology>
    </subcellularLocation>
    <subcellularLocation>
        <location evidence="2">Virion</location>
    </subcellularLocation>
</comment>
<dbReference type="InterPro" id="IPR048254">
    <property type="entry name" value="CDP_ALCOHOL_P_TRANSF_CS"/>
</dbReference>
<evidence type="ECO:0000313" key="20">
    <source>
        <dbReference type="EMBL" id="KAJ6645195.1"/>
    </source>
</evidence>
<feature type="coiled-coil region" evidence="17">
    <location>
        <begin position="510"/>
        <end position="541"/>
    </location>
</feature>
<keyword evidence="4" id="KW-0444">Lipid biosynthesis</keyword>
<evidence type="ECO:0000256" key="1">
    <source>
        <dbReference type="ARBA" id="ARBA00004141"/>
    </source>
</evidence>
<dbReference type="PANTHER" id="PTHR14269:SF62">
    <property type="entry name" value="CDP-DIACYLGLYCEROL--GLYCEROL-3-PHOSPHATE 3-PHOSPHATIDYLTRANSFERASE 1, CHLOROPLASTIC"/>
    <property type="match status" value="1"/>
</dbReference>
<evidence type="ECO:0000256" key="3">
    <source>
        <dbReference type="ARBA" id="ARBA00010441"/>
    </source>
</evidence>
<evidence type="ECO:0000256" key="7">
    <source>
        <dbReference type="ARBA" id="ARBA00022692"/>
    </source>
</evidence>
<dbReference type="PANTHER" id="PTHR14269">
    <property type="entry name" value="CDP-DIACYLGLYCEROL--GLYCEROL-3-PHOSPHATE 3-PHOSPHATIDYLTRANSFERASE-RELATED"/>
    <property type="match status" value="1"/>
</dbReference>
<dbReference type="InterPro" id="IPR000462">
    <property type="entry name" value="CDP-OH_P_trans"/>
</dbReference>
<keyword evidence="5" id="KW-1188">Viral release from host cell</keyword>
<sequence>MTIDKNIPNYLTIARIAVIPIIVMTFYLDSSKLAHRIAAILFILASITDFFDGYLARKFDLVSGFGKMFDPIADKLLVGCVIIMLVKKGVAGEIPCLLILAREFLVAGLREFLALIQVSIPVSSQQYKQRILFKNGSVIQFVGSDRYATIRGSGIKGAVISEYSYHDPRAMSCVIEPMVIRNNGWLLYLYTPSDNPKLTHGEELYQKYQDSPEVFCQIKTIEDTTDHEGQPLVDKSKLDSVDMSNEEIQREFYCDFAAYRYKRADQGGTFVEQLRLAESQGRIGYVPFDASYQVNTYWDIGIVDYTVIWFVQEKQDYIDIIDFHMNRGKDLEFYLNHLRTRPYQYGRNVLPHDMSRRQMPTLDTRLQQANEIAEKVGFPPFAIGRKYLREEMITKARNLLGKCRIDAEKCQRGINGLYEFDATKRGVHSSSSRATDITESFCYLAMDVKTGNEQQQSQYNILKYRKVMNDYNALERQGSIMSFWTKPWKSIKSSINKYVPGGKYLTGDDLARHKRNYNESRDRYENCVREVKNTINNLSREIQQSMPGLRSLEEQQYQYSNRSYEMENQLNQYASQYESNLKNIEVQRARLSSSAKQLKQSFSALQQKAPALETRMREVEQLPGVFQNLYDRVAQQKESLRGLTEEEAGSTIAKHQQDVESLKNQRQAIEEKIRHSMNDITREHKNISSERAELEHQLGNYQASQDRLLRDTSNFDQARHQLINIIEQYKQHKNIEEQIAADYASRQSHVEGLQNKLKSYIESAQKDIDYHSHDLEWRAGKYETSASNTGLVQGIGLGLATYGLGAGISSMLGGGSSIFSSIAGGIGSGLQSLSPFVGIGHYMNTSNIVNKLGNFEKINLANDYQYDGISGNLEQMARYGRSGLEKMPIAELGGLKQAVEHFNMRSVPRLSDLPKLSESLGKIVSLKDIEGLTLGLPRMTAASGKNYNYEVLYDNEFIKKLKKVSKKLGEPYLNPNSTVYPNATRNMSKREKWHHIWDELKKYVCPQTESNKVIFDSTSIWSREQLASGLQSLLVNPAMNWFNLTIVAENDGQQEYLTTTERNILAQMLEKTLMDIFNNPSSNFYSQIHQFFLNLAAFGTAIFYVEEDIELAQTLFFRNINLQECYFEENKFGFVNTMYRLFSMPIKTASAKWAEFAPFKEKLARNPDEIVEILHIVSPQAQNQKNKGRRPIVTASPSTSSSSTLEYSSEYIYLAEQKIISQSGYSYFPFFVTRWVKEEGEVYGYAPAHHVLPDIKLLNSLRQITLKVAQKQLDPPLLVPKDGYYLPLYTTPGSINFYRNGMADKIIPLTGMENILPTEIEQNQCRDAIYKAFYIDIFRMQKENKEMTATEVQIRTEEQYRLMSPMVGRIESELLNPLIMAIYQTLIKYNRVPILEGATSQPEIEIEYVSPLSRVQKTSAISSVEQVLGFFQRSGISNFFPEIYDNIDWDKCFKLFFELREAPRSILKNEQELLQIRQQRKMMQMQQLQQQQIQGGEDGKIVLEDLAQMSGIYRSNFVRQEKLGKFNKTELLTVADEWLHLFKHATEEDSPPEGIKSSKVLEAYQVIDMYGLTPEEYDLYIRCKMQEDAEDIALAESFQEGETIGEARGKAEGIKENAIATAKEMLIDNEPMERIVKYTKLTLEEIEKLKEEMETLKEE</sequence>
<evidence type="ECO:0000256" key="13">
    <source>
        <dbReference type="ARBA" id="ARBA00023264"/>
    </source>
</evidence>
<evidence type="ECO:0000256" key="11">
    <source>
        <dbReference type="ARBA" id="ARBA00023209"/>
    </source>
</evidence>
<accession>A0A9Q0N7N8</accession>
<dbReference type="InterPro" id="IPR043130">
    <property type="entry name" value="CDP-OH_PTrfase_TM_dom"/>
</dbReference>
<keyword evidence="11" id="KW-0594">Phospholipid biosynthesis</keyword>
<comment type="caution">
    <text evidence="20">The sequence shown here is derived from an EMBL/GenBank/DDBJ whole genome shotgun (WGS) entry which is preliminary data.</text>
</comment>
<keyword evidence="7 19" id="KW-0812">Transmembrane</keyword>
<feature type="transmembrane region" description="Helical" evidence="19">
    <location>
        <begin position="76"/>
        <end position="101"/>
    </location>
</feature>
<dbReference type="OrthoDB" id="10020554at2759"/>
<organism evidence="20 21">
    <name type="scientific">Pseudolycoriella hygida</name>
    <dbReference type="NCBI Taxonomy" id="35572"/>
    <lineage>
        <taxon>Eukaryota</taxon>
        <taxon>Metazoa</taxon>
        <taxon>Ecdysozoa</taxon>
        <taxon>Arthropoda</taxon>
        <taxon>Hexapoda</taxon>
        <taxon>Insecta</taxon>
        <taxon>Pterygota</taxon>
        <taxon>Neoptera</taxon>
        <taxon>Endopterygota</taxon>
        <taxon>Diptera</taxon>
        <taxon>Nematocera</taxon>
        <taxon>Sciaroidea</taxon>
        <taxon>Sciaridae</taxon>
        <taxon>Pseudolycoriella</taxon>
    </lineage>
</organism>
<dbReference type="InterPro" id="IPR004570">
    <property type="entry name" value="Phosphatidylglycerol_P_synth"/>
</dbReference>
<evidence type="ECO:0000256" key="6">
    <source>
        <dbReference type="ARBA" id="ARBA00022679"/>
    </source>
</evidence>
<dbReference type="Pfam" id="PF12236">
    <property type="entry name" value="Head-tail_con"/>
    <property type="match status" value="1"/>
</dbReference>
<evidence type="ECO:0000256" key="12">
    <source>
        <dbReference type="ARBA" id="ARBA00023219"/>
    </source>
</evidence>
<keyword evidence="12" id="KW-0231">Viral genome packaging</keyword>
<evidence type="ECO:0000256" key="14">
    <source>
        <dbReference type="ARBA" id="ARBA00039001"/>
    </source>
</evidence>
<feature type="transmembrane region" description="Helical" evidence="19">
    <location>
        <begin position="33"/>
        <end position="55"/>
    </location>
</feature>
<evidence type="ECO:0000256" key="9">
    <source>
        <dbReference type="ARBA" id="ARBA00023098"/>
    </source>
</evidence>
<name>A0A9Q0N7N8_9DIPT</name>
<dbReference type="GO" id="GO:0016020">
    <property type="term" value="C:membrane"/>
    <property type="evidence" value="ECO:0007669"/>
    <property type="project" value="UniProtKB-SubCell"/>
</dbReference>
<evidence type="ECO:0000256" key="16">
    <source>
        <dbReference type="RuleBase" id="RU003750"/>
    </source>
</evidence>
<dbReference type="InterPro" id="IPR050324">
    <property type="entry name" value="CDP-alcohol_PTase-I"/>
</dbReference>
<evidence type="ECO:0000256" key="19">
    <source>
        <dbReference type="SAM" id="Phobius"/>
    </source>
</evidence>
<evidence type="ECO:0000256" key="5">
    <source>
        <dbReference type="ARBA" id="ARBA00022612"/>
    </source>
</evidence>
<evidence type="ECO:0000256" key="8">
    <source>
        <dbReference type="ARBA" id="ARBA00022989"/>
    </source>
</evidence>
<reference evidence="20" key="1">
    <citation type="submission" date="2022-07" db="EMBL/GenBank/DDBJ databases">
        <authorList>
            <person name="Trinca V."/>
            <person name="Uliana J.V.C."/>
            <person name="Torres T.T."/>
            <person name="Ward R.J."/>
            <person name="Monesi N."/>
        </authorList>
    </citation>
    <scope>NUCLEOTIDE SEQUENCE</scope>
    <source>
        <strain evidence="20">HSMRA1968</strain>
        <tissue evidence="20">Whole embryos</tissue>
    </source>
</reference>
<protein>
    <recommendedName>
        <fullName evidence="14">cardiolipin synthase (CMP-forming)</fullName>
        <ecNumber evidence="14">2.7.8.41</ecNumber>
    </recommendedName>
</protein>
<dbReference type="Gene3D" id="1.20.120.1760">
    <property type="match status" value="1"/>
</dbReference>
<comment type="catalytic activity">
    <reaction evidence="15">
        <text>a CDP-1,2-diacyl-sn-glycerol + a 1,2-diacyl-sn-glycero-3-phospho-(1'-sn-glycerol) = a cardiolipin + CMP + H(+)</text>
        <dbReference type="Rhea" id="RHEA:32931"/>
        <dbReference type="ChEBI" id="CHEBI:15378"/>
        <dbReference type="ChEBI" id="CHEBI:58332"/>
        <dbReference type="ChEBI" id="CHEBI:60377"/>
        <dbReference type="ChEBI" id="CHEBI:62237"/>
        <dbReference type="ChEBI" id="CHEBI:64716"/>
        <dbReference type="EC" id="2.7.8.41"/>
    </reaction>
</comment>
<evidence type="ECO:0000256" key="4">
    <source>
        <dbReference type="ARBA" id="ARBA00022516"/>
    </source>
</evidence>
<dbReference type="EC" id="2.7.8.41" evidence="14"/>